<accession>A0A197K9U5</accession>
<keyword evidence="3" id="KW-0472">Membrane</keyword>
<dbReference type="STRING" id="1314771.A0A197K9U5"/>
<dbReference type="InterPro" id="IPR024862">
    <property type="entry name" value="TRPV"/>
</dbReference>
<dbReference type="SUPFAM" id="SSF101908">
    <property type="entry name" value="Putative isomerase YbhE"/>
    <property type="match status" value="1"/>
</dbReference>
<feature type="compositionally biased region" description="Polar residues" evidence="2">
    <location>
        <begin position="1411"/>
        <end position="1428"/>
    </location>
</feature>
<dbReference type="Proteomes" id="UP000078512">
    <property type="component" value="Unassembled WGS sequence"/>
</dbReference>
<dbReference type="GO" id="GO:0005216">
    <property type="term" value="F:monoatomic ion channel activity"/>
    <property type="evidence" value="ECO:0007669"/>
    <property type="project" value="InterPro"/>
</dbReference>
<dbReference type="PANTHER" id="PTHR10582">
    <property type="entry name" value="TRANSIENT RECEPTOR POTENTIAL ION CHANNEL PROTEIN"/>
    <property type="match status" value="1"/>
</dbReference>
<dbReference type="PANTHER" id="PTHR10582:SF2">
    <property type="entry name" value="INACTIVE"/>
    <property type="match status" value="1"/>
</dbReference>
<reference evidence="4 5" key="1">
    <citation type="submission" date="2016-05" db="EMBL/GenBank/DDBJ databases">
        <title>Genome sequencing reveals origins of a unique bacterial endosymbiosis in the earliest lineages of terrestrial Fungi.</title>
        <authorList>
            <consortium name="DOE Joint Genome Institute"/>
            <person name="Uehling J."/>
            <person name="Gryganskyi A."/>
            <person name="Hameed K."/>
            <person name="Tschaplinski T."/>
            <person name="Misztal P."/>
            <person name="Wu S."/>
            <person name="Desiro A."/>
            <person name="Vande Pol N."/>
            <person name="Du Z.-Y."/>
            <person name="Zienkiewicz A."/>
            <person name="Zienkiewicz K."/>
            <person name="Morin E."/>
            <person name="Tisserant E."/>
            <person name="Splivallo R."/>
            <person name="Hainaut M."/>
            <person name="Henrissat B."/>
            <person name="Ohm R."/>
            <person name="Kuo A."/>
            <person name="Yan J."/>
            <person name="Lipzen A."/>
            <person name="Nolan M."/>
            <person name="Labutti K."/>
            <person name="Barry K."/>
            <person name="Goldstein A."/>
            <person name="Labbe J."/>
            <person name="Schadt C."/>
            <person name="Tuskan G."/>
            <person name="Grigoriev I."/>
            <person name="Martin F."/>
            <person name="Vilgalys R."/>
            <person name="Bonito G."/>
        </authorList>
    </citation>
    <scope>NUCLEOTIDE SEQUENCE [LARGE SCALE GENOMIC DNA]</scope>
    <source>
        <strain evidence="4 5">AG-77</strain>
    </source>
</reference>
<feature type="transmembrane region" description="Helical" evidence="3">
    <location>
        <begin position="1101"/>
        <end position="1120"/>
    </location>
</feature>
<feature type="transmembrane region" description="Helical" evidence="3">
    <location>
        <begin position="1276"/>
        <end position="1298"/>
    </location>
</feature>
<feature type="compositionally biased region" description="Basic and acidic residues" evidence="2">
    <location>
        <begin position="1373"/>
        <end position="1383"/>
    </location>
</feature>
<feature type="transmembrane region" description="Helical" evidence="3">
    <location>
        <begin position="1132"/>
        <end position="1154"/>
    </location>
</feature>
<dbReference type="EMBL" id="KV442019">
    <property type="protein sequence ID" value="OAQ33958.1"/>
    <property type="molecule type" value="Genomic_DNA"/>
</dbReference>
<organism evidence="4 5">
    <name type="scientific">Linnemannia elongata AG-77</name>
    <dbReference type="NCBI Taxonomy" id="1314771"/>
    <lineage>
        <taxon>Eukaryota</taxon>
        <taxon>Fungi</taxon>
        <taxon>Fungi incertae sedis</taxon>
        <taxon>Mucoromycota</taxon>
        <taxon>Mortierellomycotina</taxon>
        <taxon>Mortierellomycetes</taxon>
        <taxon>Mortierellales</taxon>
        <taxon>Mortierellaceae</taxon>
        <taxon>Linnemannia</taxon>
    </lineage>
</organism>
<dbReference type="GO" id="GO:0098703">
    <property type="term" value="P:calcium ion import across plasma membrane"/>
    <property type="evidence" value="ECO:0007669"/>
    <property type="project" value="TreeGrafter"/>
</dbReference>
<dbReference type="OrthoDB" id="2433234at2759"/>
<protein>
    <recommendedName>
        <fullName evidence="6">Ion transport domain-containing protein</fullName>
    </recommendedName>
</protein>
<feature type="compositionally biased region" description="Gly residues" evidence="2">
    <location>
        <begin position="1430"/>
        <end position="1447"/>
    </location>
</feature>
<feature type="compositionally biased region" description="Basic and acidic residues" evidence="2">
    <location>
        <begin position="1390"/>
        <end position="1399"/>
    </location>
</feature>
<dbReference type="Gene3D" id="2.130.10.10">
    <property type="entry name" value="YVTN repeat-like/Quinoprotein amine dehydrogenase"/>
    <property type="match status" value="1"/>
</dbReference>
<evidence type="ECO:0000313" key="4">
    <source>
        <dbReference type="EMBL" id="OAQ33958.1"/>
    </source>
</evidence>
<feature type="region of interest" description="Disordered" evidence="2">
    <location>
        <begin position="1554"/>
        <end position="1577"/>
    </location>
</feature>
<feature type="compositionally biased region" description="Low complexity" evidence="2">
    <location>
        <begin position="1488"/>
        <end position="1499"/>
    </location>
</feature>
<evidence type="ECO:0000256" key="2">
    <source>
        <dbReference type="SAM" id="MobiDB-lite"/>
    </source>
</evidence>
<dbReference type="InterPro" id="IPR015943">
    <property type="entry name" value="WD40/YVTN_repeat-like_dom_sf"/>
</dbReference>
<dbReference type="GO" id="GO:0005886">
    <property type="term" value="C:plasma membrane"/>
    <property type="evidence" value="ECO:0007669"/>
    <property type="project" value="TreeGrafter"/>
</dbReference>
<name>A0A197K9U5_9FUNG</name>
<evidence type="ECO:0000313" key="5">
    <source>
        <dbReference type="Proteomes" id="UP000078512"/>
    </source>
</evidence>
<evidence type="ECO:0000256" key="3">
    <source>
        <dbReference type="SAM" id="Phobius"/>
    </source>
</evidence>
<feature type="transmembrane region" description="Helical" evidence="3">
    <location>
        <begin position="1237"/>
        <end position="1256"/>
    </location>
</feature>
<gene>
    <name evidence="4" type="ORF">K457DRAFT_15159</name>
</gene>
<sequence>MSRPPLVREGAVYDVEQWRRQMESSTTAAAQRWYFSDMSEEGTTIPVEPATIRTSTDKVWTNKASLKDVPSGWYWVVFCVSFDGLDLNQISTMLFDAERGDALHNMATPTNTCKTQLTTREIKHNLKRKASTGMVRLRMHRQIEVTGREPYLHLYVAAKLRSTYQPSDNPLFKLHYVELGTSSFRSATGKEDYVLYGFGNPDQFITVDRGPGSPEKPTAAKIRTFGISDKGEFAVTLHLRENSSSPGPPVSNEGATAITIDAPRVQAVISVWDIRSSSYSIDADVKACPDWRPLPYSVPCAEINIRLPDKLASPDAWKTFRACISISTKGTKVALCGIETTYGTLSFATYSCDLPNPAGPVRATRTFTQKSTCKELKSFSGHCVFHRINPEDRYDDNDTEKFITFNGSIFEVYSTESSGWIQLHRITLAPDLSLNRAHFYVFVQSLRGRYFAWTGVPGVVSIWDIEKGKLVKNIYVDIDTSPVHAVLSPDETKVAISVKGSVQIYQSTTGILLGTHTKGVVSDNNSEVVLGNEYFVVKNNSRAQQGGPVDVRSIVRIQDMEVVNPKYHLHQDYRLVYPLPSMTTIAAYKQGSVLNIKRMTAIEKPNPQHPCGNIPCKPEKIAIDNFIDRKSFTYKSTAGGVFVVTCFQEYLNGCMNMMLKVTVRESTNDSPDSVPKSMVLPLGDTTAAFRGYYLPMPSKLVVFVEGYMKIWILSSTAAHVCQLDYIWGSLPYQPERAKAYCYRPLLEAWSCRHGARMQFHLGKPVWFEHNNIAEGSTESTDYDVLTVPPDRDAESIMTTEAERLEYGIFSLIDIYGYGDSSCKKDIIRYLLKCIRPSITNPTSCLVPLCRAWSLKNQAYLFAIVQEILPETRVTWIPDSTATEATDPLAILMDIAKKERSVIKVVRVVIGYCVEQATRSKNMAFLHPLFGSMRAIIKYYPEEARKYMGRIAFFRVKYPSYLLENHIPSQKLTPIRFSFFESIRRIGMSELEVKRNARLESIMQFKYNMEAKDGEDRDESGDPVFMASFDALCMAATDMFGEPVKAQKTTWLKALLKLIELKLLFRAPPVVECYDFELELFDNPAIAALVSYKWDTIGYPYWFVRFFFQFLYYVLVVTAALTQVYNPRPSRLFGVFIAVIGMALIFISLEIMQAVQDWRRYLRSHYNIVDVAAFGIPLAASIQQLVLICAQEESSNNRALSFSVLLVFFHMLIELRISKGVCKMSCTYEGCTRQETKYPSHFLGALSATYFFLGGRYDPVSGELDSMEDLAFHLAMFIFLFSTTILMLNVLIALINVAFAKGDDGWRLAWIEARLRYIESAENLSYHIPGFRQTFDCFPKLIYFTATAKDVSAYIKKYPKGRRQDDIESLIDEWVKPAKDHNDGQDDSDEEKDKDVKRTPDVSPMVVHHPLTENTDPLSSKSSCWSPNSGAQGGDSGAGVGIGVGDGISGRLQSYNSSSGVSDGGGGNSYNQQRSPSITSLPYIPGDPGPSSSSQPTRPAAVVVPSLAVAMEESEENAEALMDPEVLSATVRSLDCRMMRLSQQADRIEQALMALSSPRSDNSTVVGAGSSSSLSLPL</sequence>
<keyword evidence="3" id="KW-0812">Transmembrane</keyword>
<keyword evidence="1" id="KW-0677">Repeat</keyword>
<feature type="transmembrane region" description="Helical" evidence="3">
    <location>
        <begin position="1198"/>
        <end position="1216"/>
    </location>
</feature>
<feature type="region of interest" description="Disordered" evidence="2">
    <location>
        <begin position="1373"/>
        <end position="1499"/>
    </location>
</feature>
<evidence type="ECO:0008006" key="6">
    <source>
        <dbReference type="Google" id="ProtNLM"/>
    </source>
</evidence>
<evidence type="ECO:0000256" key="1">
    <source>
        <dbReference type="ARBA" id="ARBA00022737"/>
    </source>
</evidence>
<keyword evidence="3" id="KW-1133">Transmembrane helix</keyword>
<proteinExistence type="predicted"/>
<keyword evidence="5" id="KW-1185">Reference proteome</keyword>